<dbReference type="Pfam" id="PF07729">
    <property type="entry name" value="FCD"/>
    <property type="match status" value="1"/>
</dbReference>
<dbReference type="GO" id="GO:0003677">
    <property type="term" value="F:DNA binding"/>
    <property type="evidence" value="ECO:0007669"/>
    <property type="project" value="UniProtKB-KW"/>
</dbReference>
<proteinExistence type="predicted"/>
<dbReference type="SMART" id="SM00895">
    <property type="entry name" value="FCD"/>
    <property type="match status" value="1"/>
</dbReference>
<dbReference type="eggNOG" id="COG1802">
    <property type="taxonomic scope" value="Bacteria"/>
</dbReference>
<reference evidence="6" key="1">
    <citation type="journal article" date="2016" name="Genome Announc.">
        <title>Complete genome sequence of Alkaliphilus metalliredigens strain QYMF, an alkaliphilic and metal-reducing bacterium isolated from borax-contaminated leachate ponds.</title>
        <authorList>
            <person name="Hwang C."/>
            <person name="Copeland A."/>
            <person name="Lucas S."/>
            <person name="Lapidus A."/>
            <person name="Barry K."/>
            <person name="Detter J.C."/>
            <person name="Glavina Del Rio T."/>
            <person name="Hammon N."/>
            <person name="Israni S."/>
            <person name="Dalin E."/>
            <person name="Tice H."/>
            <person name="Pitluck S."/>
            <person name="Chertkov O."/>
            <person name="Brettin T."/>
            <person name="Bruce D."/>
            <person name="Han C."/>
            <person name="Schmutz J."/>
            <person name="Larimer F."/>
            <person name="Land M.L."/>
            <person name="Hauser L."/>
            <person name="Kyrpides N."/>
            <person name="Mikhailova N."/>
            <person name="Ye Q."/>
            <person name="Zhou J."/>
            <person name="Richardson P."/>
            <person name="Fields M.W."/>
        </authorList>
    </citation>
    <scope>NUCLEOTIDE SEQUENCE [LARGE SCALE GENOMIC DNA]</scope>
    <source>
        <strain evidence="6">QYMF</strain>
    </source>
</reference>
<organism evidence="5 6">
    <name type="scientific">Alkaliphilus metalliredigens (strain QYMF)</name>
    <dbReference type="NCBI Taxonomy" id="293826"/>
    <lineage>
        <taxon>Bacteria</taxon>
        <taxon>Bacillati</taxon>
        <taxon>Bacillota</taxon>
        <taxon>Clostridia</taxon>
        <taxon>Peptostreptococcales</taxon>
        <taxon>Natronincolaceae</taxon>
        <taxon>Alkaliphilus</taxon>
    </lineage>
</organism>
<dbReference type="SUPFAM" id="SSF46785">
    <property type="entry name" value="Winged helix' DNA-binding domain"/>
    <property type="match status" value="1"/>
</dbReference>
<dbReference type="Pfam" id="PF00392">
    <property type="entry name" value="GntR"/>
    <property type="match status" value="1"/>
</dbReference>
<dbReference type="HOGENOM" id="CLU_017584_5_2_9"/>
<dbReference type="InterPro" id="IPR000524">
    <property type="entry name" value="Tscrpt_reg_HTH_GntR"/>
</dbReference>
<sequence length="223" mass="26144">MQIAERLAKETTRDYALRILKYNIIMLELKPGSIVSENELATEIGVSRTPVREALIELSKTQIVEIYPQKGSVVSKIRHNLIEEARFLRLVLENAVVELACDYASESDLEILKESIKLQEFYTENYSPDKLLEEDNKFHKYIFEICNKVQTYSLMDSMTAHFDRVRNMSLHTVKDIKIVEDHKKIVSAIENKDKEKAKAFMTKHLSRYQIDKDEIMEKYPDYF</sequence>
<dbReference type="Gene3D" id="1.20.120.530">
    <property type="entry name" value="GntR ligand-binding domain-like"/>
    <property type="match status" value="1"/>
</dbReference>
<dbReference type="SUPFAM" id="SSF48008">
    <property type="entry name" value="GntR ligand-binding domain-like"/>
    <property type="match status" value="1"/>
</dbReference>
<dbReference type="EMBL" id="CP000724">
    <property type="protein sequence ID" value="ABR47499.1"/>
    <property type="molecule type" value="Genomic_DNA"/>
</dbReference>
<dbReference type="PANTHER" id="PTHR43537:SF5">
    <property type="entry name" value="UXU OPERON TRANSCRIPTIONAL REGULATOR"/>
    <property type="match status" value="1"/>
</dbReference>
<dbReference type="STRING" id="293826.Amet_1294"/>
<dbReference type="InterPro" id="IPR008920">
    <property type="entry name" value="TF_FadR/GntR_C"/>
</dbReference>
<keyword evidence="3" id="KW-0804">Transcription</keyword>
<evidence type="ECO:0000313" key="6">
    <source>
        <dbReference type="Proteomes" id="UP000001572"/>
    </source>
</evidence>
<evidence type="ECO:0000313" key="5">
    <source>
        <dbReference type="EMBL" id="ABR47499.1"/>
    </source>
</evidence>
<evidence type="ECO:0000256" key="1">
    <source>
        <dbReference type="ARBA" id="ARBA00023015"/>
    </source>
</evidence>
<keyword evidence="1" id="KW-0805">Transcription regulation</keyword>
<gene>
    <name evidence="5" type="ordered locus">Amet_1294</name>
</gene>
<dbReference type="CDD" id="cd07377">
    <property type="entry name" value="WHTH_GntR"/>
    <property type="match status" value="1"/>
</dbReference>
<dbReference type="InterPro" id="IPR036388">
    <property type="entry name" value="WH-like_DNA-bd_sf"/>
</dbReference>
<protein>
    <submittedName>
        <fullName evidence="5">Transcriptional regulator, GntR family</fullName>
    </submittedName>
</protein>
<dbReference type="RefSeq" id="WP_012062540.1">
    <property type="nucleotide sequence ID" value="NC_009633.1"/>
</dbReference>
<keyword evidence="2" id="KW-0238">DNA-binding</keyword>
<dbReference type="SMART" id="SM00345">
    <property type="entry name" value="HTH_GNTR"/>
    <property type="match status" value="1"/>
</dbReference>
<dbReference type="PANTHER" id="PTHR43537">
    <property type="entry name" value="TRANSCRIPTIONAL REGULATOR, GNTR FAMILY"/>
    <property type="match status" value="1"/>
</dbReference>
<dbReference type="OrthoDB" id="389878at2"/>
<accession>A6TMT1</accession>
<evidence type="ECO:0000259" key="4">
    <source>
        <dbReference type="PROSITE" id="PS50949"/>
    </source>
</evidence>
<evidence type="ECO:0000256" key="3">
    <source>
        <dbReference type="ARBA" id="ARBA00023163"/>
    </source>
</evidence>
<evidence type="ECO:0000256" key="2">
    <source>
        <dbReference type="ARBA" id="ARBA00023125"/>
    </source>
</evidence>
<dbReference type="PRINTS" id="PR00035">
    <property type="entry name" value="HTHGNTR"/>
</dbReference>
<dbReference type="PROSITE" id="PS50949">
    <property type="entry name" value="HTH_GNTR"/>
    <property type="match status" value="1"/>
</dbReference>
<keyword evidence="6" id="KW-1185">Reference proteome</keyword>
<feature type="domain" description="HTH gntR-type" evidence="4">
    <location>
        <begin position="10"/>
        <end position="77"/>
    </location>
</feature>
<dbReference type="Proteomes" id="UP000001572">
    <property type="component" value="Chromosome"/>
</dbReference>
<dbReference type="KEGG" id="amt:Amet_1294"/>
<dbReference type="Gene3D" id="1.10.10.10">
    <property type="entry name" value="Winged helix-like DNA-binding domain superfamily/Winged helix DNA-binding domain"/>
    <property type="match status" value="1"/>
</dbReference>
<dbReference type="InterPro" id="IPR036390">
    <property type="entry name" value="WH_DNA-bd_sf"/>
</dbReference>
<name>A6TMT1_ALKMQ</name>
<dbReference type="AlphaFoldDB" id="A6TMT1"/>
<dbReference type="InterPro" id="IPR011711">
    <property type="entry name" value="GntR_C"/>
</dbReference>
<dbReference type="GO" id="GO:0003700">
    <property type="term" value="F:DNA-binding transcription factor activity"/>
    <property type="evidence" value="ECO:0007669"/>
    <property type="project" value="InterPro"/>
</dbReference>